<gene>
    <name evidence="2" type="ORF">B0H16DRAFT_1497159</name>
</gene>
<feature type="compositionally biased region" description="Polar residues" evidence="1">
    <location>
        <begin position="306"/>
        <end position="316"/>
    </location>
</feature>
<dbReference type="EMBL" id="JARKIB010000004">
    <property type="protein sequence ID" value="KAJ7781125.1"/>
    <property type="molecule type" value="Genomic_DNA"/>
</dbReference>
<evidence type="ECO:0000313" key="2">
    <source>
        <dbReference type="EMBL" id="KAJ7781125.1"/>
    </source>
</evidence>
<comment type="caution">
    <text evidence="2">The sequence shown here is derived from an EMBL/GenBank/DDBJ whole genome shotgun (WGS) entry which is preliminary data.</text>
</comment>
<feature type="compositionally biased region" description="Acidic residues" evidence="1">
    <location>
        <begin position="154"/>
        <end position="172"/>
    </location>
</feature>
<name>A0AAD7NYX6_9AGAR</name>
<evidence type="ECO:0000313" key="3">
    <source>
        <dbReference type="Proteomes" id="UP001215598"/>
    </source>
</evidence>
<dbReference type="Proteomes" id="UP001215598">
    <property type="component" value="Unassembled WGS sequence"/>
</dbReference>
<accession>A0AAD7NYX6</accession>
<feature type="compositionally biased region" description="Basic residues" evidence="1">
    <location>
        <begin position="125"/>
        <end position="148"/>
    </location>
</feature>
<dbReference type="AlphaFoldDB" id="A0AAD7NYX6"/>
<reference evidence="2" key="1">
    <citation type="submission" date="2023-03" db="EMBL/GenBank/DDBJ databases">
        <title>Massive genome expansion in bonnet fungi (Mycena s.s.) driven by repeated elements and novel gene families across ecological guilds.</title>
        <authorList>
            <consortium name="Lawrence Berkeley National Laboratory"/>
            <person name="Harder C.B."/>
            <person name="Miyauchi S."/>
            <person name="Viragh M."/>
            <person name="Kuo A."/>
            <person name="Thoen E."/>
            <person name="Andreopoulos B."/>
            <person name="Lu D."/>
            <person name="Skrede I."/>
            <person name="Drula E."/>
            <person name="Henrissat B."/>
            <person name="Morin E."/>
            <person name="Kohler A."/>
            <person name="Barry K."/>
            <person name="LaButti K."/>
            <person name="Morin E."/>
            <person name="Salamov A."/>
            <person name="Lipzen A."/>
            <person name="Mereny Z."/>
            <person name="Hegedus B."/>
            <person name="Baldrian P."/>
            <person name="Stursova M."/>
            <person name="Weitz H."/>
            <person name="Taylor A."/>
            <person name="Grigoriev I.V."/>
            <person name="Nagy L.G."/>
            <person name="Martin F."/>
            <person name="Kauserud H."/>
        </authorList>
    </citation>
    <scope>NUCLEOTIDE SEQUENCE</scope>
    <source>
        <strain evidence="2">CBHHK182m</strain>
    </source>
</reference>
<feature type="region of interest" description="Disordered" evidence="1">
    <location>
        <begin position="306"/>
        <end position="347"/>
    </location>
</feature>
<evidence type="ECO:0000256" key="1">
    <source>
        <dbReference type="SAM" id="MobiDB-lite"/>
    </source>
</evidence>
<keyword evidence="3" id="KW-1185">Reference proteome</keyword>
<feature type="region of interest" description="Disordered" evidence="1">
    <location>
        <begin position="101"/>
        <end position="254"/>
    </location>
</feature>
<proteinExistence type="predicted"/>
<protein>
    <submittedName>
        <fullName evidence="2">Uncharacterized protein</fullName>
    </submittedName>
</protein>
<dbReference type="PANTHER" id="PTHR40635:SF1">
    <property type="match status" value="1"/>
</dbReference>
<sequence>MPFSARNPYYLRISDKNVLPLYVYLDEQHLNWMSDNVLQHVLADLQPKILPKLKAEADAAASPAGNKKATVDTHRGDSYQFAYFIRKTEPHSVLIKTRHFSAAPPQPKPNLNMNMPPPPSQPQGSKRKGRRHNSPKVSNKRRKTKGKGKAREGDESDEAQSSADEDAVEPDVDGQTLRRSQRSKKIVAGGYDADGVSPDSDIEMQDPAQNPDDSEPVQVKDETSEPRLSQPPSVHHDSSSGAAATPIDIDIDDEEEKPKPVLTLKYQDFSIYGHCLCVIVEPYPLVRSASRAPLIAPLFAESRAQSVAPSTASSLRARTPLFLPDDSEDAERGETPAPSFRQRPPVPLFDEDIDDGQESDDNGGMMAFSQVMNSYNHLPAGAAEDDDDIDGAVFFGDADEVREL</sequence>
<dbReference type="PANTHER" id="PTHR40635">
    <property type="match status" value="1"/>
</dbReference>
<organism evidence="2 3">
    <name type="scientific">Mycena metata</name>
    <dbReference type="NCBI Taxonomy" id="1033252"/>
    <lineage>
        <taxon>Eukaryota</taxon>
        <taxon>Fungi</taxon>
        <taxon>Dikarya</taxon>
        <taxon>Basidiomycota</taxon>
        <taxon>Agaricomycotina</taxon>
        <taxon>Agaricomycetes</taxon>
        <taxon>Agaricomycetidae</taxon>
        <taxon>Agaricales</taxon>
        <taxon>Marasmiineae</taxon>
        <taxon>Mycenaceae</taxon>
        <taxon>Mycena</taxon>
    </lineage>
</organism>